<dbReference type="GO" id="GO:0003714">
    <property type="term" value="F:transcription corepressor activity"/>
    <property type="evidence" value="ECO:0007669"/>
    <property type="project" value="TreeGrafter"/>
</dbReference>
<feature type="compositionally biased region" description="Polar residues" evidence="11">
    <location>
        <begin position="35"/>
        <end position="55"/>
    </location>
</feature>
<dbReference type="InterPro" id="IPR003000">
    <property type="entry name" value="Sirtuin"/>
</dbReference>
<dbReference type="Proteomes" id="UP000694867">
    <property type="component" value="Unplaced"/>
</dbReference>
<keyword evidence="6 10" id="KW-0479">Metal-binding</keyword>
<keyword evidence="7 10" id="KW-0862">Zinc</keyword>
<dbReference type="GO" id="GO:0005637">
    <property type="term" value="C:nuclear inner membrane"/>
    <property type="evidence" value="ECO:0007669"/>
    <property type="project" value="TreeGrafter"/>
</dbReference>
<dbReference type="PROSITE" id="PS50305">
    <property type="entry name" value="SIRTUIN"/>
    <property type="match status" value="1"/>
</dbReference>
<dbReference type="PANTHER" id="PTHR11085">
    <property type="entry name" value="NAD-DEPENDENT PROTEIN DEACYLASE SIRTUIN-5, MITOCHONDRIAL-RELATED"/>
    <property type="match status" value="1"/>
</dbReference>
<keyword evidence="13" id="KW-1185">Reference proteome</keyword>
<dbReference type="Gene3D" id="3.30.1600.10">
    <property type="entry name" value="SIR2/SIRT2 'Small Domain"/>
    <property type="match status" value="1"/>
</dbReference>
<dbReference type="PANTHER" id="PTHR11085:SF9">
    <property type="entry name" value="NAD-DEPENDENT PROTEIN DEACETYLASE SIRTUIN-1"/>
    <property type="match status" value="1"/>
</dbReference>
<dbReference type="EC" id="2.3.1.286" evidence="4"/>
<keyword evidence="8" id="KW-0520">NAD</keyword>
<evidence type="ECO:0000313" key="13">
    <source>
        <dbReference type="Proteomes" id="UP000694867"/>
    </source>
</evidence>
<sequence length="549" mass="61055">MAGPEISQNAQFYPTLDASTEPPSKRMRVLDDQESPSTPERLNAVSGETVSSDNGDSGFLDIAGRCGDDSSSDSDDSILALRGSTVNPLAWVSAKMQAGVDPRPLLEKLLPLNIQLPALLDRMTMWNILIELLGDDDKFHKPPRPSLSYLSTLDDALHLLTTCRKIIVLTGAGVSVSCGIPDFRSSNGIYARLRRDFPSLPDPQAMFDMTFFRQDPRPFFKFAREIYPGLFEPSASHHFIRGLEKRGQLLRNYTQNIDTLEYACGLERVIACHGGFSTATCTRCDYKVDCEALRADIFAQRVPLCPKCPQPEVQHWETQGDESPDSRNMMAVMKPDIVFFGEGLPKEFHEKIKEDRDDADLLIVMGSSLKVRPVASIPHRMDHKVPQILINREALPHIGAFDVQLLGDCDVVIRELCARLDDWRDEPWLNGGRPSTEPDHPYTLVDLSEGESVPKEQPYIYRVANNTYAFSGAELFSNICTSDDEESSSSSTSSSPSSSESSVSDSESSDTELIVTLVDSLVYRVAGQNLEDETRQKTTLQQQNADDEH</sequence>
<protein>
    <recommendedName>
        <fullName evidence="4">protein acetyllysine N-acetyltransferase</fullName>
        <ecNumber evidence="4">2.3.1.286</ecNumber>
    </recommendedName>
</protein>
<dbReference type="InterPro" id="IPR029035">
    <property type="entry name" value="DHS-like_NAD/FAD-binding_dom"/>
</dbReference>
<dbReference type="FunFam" id="3.30.1600.10:FF:000013">
    <property type="entry name" value="NAD-dependent protein deacetylase sirtuin-1"/>
    <property type="match status" value="1"/>
</dbReference>
<evidence type="ECO:0000256" key="1">
    <source>
        <dbReference type="ARBA" id="ARBA00001947"/>
    </source>
</evidence>
<dbReference type="KEGG" id="goe:100909056"/>
<dbReference type="AlphaFoldDB" id="A0AAJ6QNT1"/>
<dbReference type="InterPro" id="IPR026591">
    <property type="entry name" value="Sirtuin_cat_small_dom_sf"/>
</dbReference>
<evidence type="ECO:0000256" key="10">
    <source>
        <dbReference type="PROSITE-ProRule" id="PRU00236"/>
    </source>
</evidence>
<keyword evidence="9" id="KW-0539">Nucleus</keyword>
<evidence type="ECO:0000256" key="4">
    <source>
        <dbReference type="ARBA" id="ARBA00012928"/>
    </source>
</evidence>
<evidence type="ECO:0000256" key="3">
    <source>
        <dbReference type="ARBA" id="ARBA00006924"/>
    </source>
</evidence>
<evidence type="ECO:0000256" key="2">
    <source>
        <dbReference type="ARBA" id="ARBA00004123"/>
    </source>
</evidence>
<dbReference type="GO" id="GO:0005654">
    <property type="term" value="C:nucleoplasm"/>
    <property type="evidence" value="ECO:0007669"/>
    <property type="project" value="TreeGrafter"/>
</dbReference>
<dbReference type="RefSeq" id="XP_003738863.1">
    <property type="nucleotide sequence ID" value="XM_003738815.2"/>
</dbReference>
<feature type="compositionally biased region" description="Polar residues" evidence="11">
    <location>
        <begin position="537"/>
        <end position="549"/>
    </location>
</feature>
<feature type="binding site" evidence="10">
    <location>
        <position position="284"/>
    </location>
    <ligand>
        <name>Zn(2+)</name>
        <dbReference type="ChEBI" id="CHEBI:29105"/>
    </ligand>
</feature>
<feature type="binding site" evidence="10">
    <location>
        <position position="308"/>
    </location>
    <ligand>
        <name>Zn(2+)</name>
        <dbReference type="ChEBI" id="CHEBI:29105"/>
    </ligand>
</feature>
<comment type="cofactor">
    <cofactor evidence="1">
        <name>Zn(2+)</name>
        <dbReference type="ChEBI" id="CHEBI:29105"/>
    </cofactor>
</comment>
<dbReference type="CDD" id="cd01408">
    <property type="entry name" value="SIRT1"/>
    <property type="match status" value="1"/>
</dbReference>
<dbReference type="GO" id="GO:0070403">
    <property type="term" value="F:NAD+ binding"/>
    <property type="evidence" value="ECO:0007669"/>
    <property type="project" value="InterPro"/>
</dbReference>
<dbReference type="Pfam" id="PF02146">
    <property type="entry name" value="SIR2"/>
    <property type="match status" value="1"/>
</dbReference>
<dbReference type="GO" id="GO:0002039">
    <property type="term" value="F:p53 binding"/>
    <property type="evidence" value="ECO:0007669"/>
    <property type="project" value="TreeGrafter"/>
</dbReference>
<evidence type="ECO:0000256" key="5">
    <source>
        <dbReference type="ARBA" id="ARBA00022679"/>
    </source>
</evidence>
<dbReference type="InterPro" id="IPR050134">
    <property type="entry name" value="NAD-dep_sirtuin_deacylases"/>
</dbReference>
<dbReference type="InterPro" id="IPR026590">
    <property type="entry name" value="Ssirtuin_cat_dom"/>
</dbReference>
<feature type="domain" description="Deacetylase sirtuin-type" evidence="12">
    <location>
        <begin position="146"/>
        <end position="424"/>
    </location>
</feature>
<evidence type="ECO:0000256" key="11">
    <source>
        <dbReference type="SAM" id="MobiDB-lite"/>
    </source>
</evidence>
<evidence type="ECO:0000256" key="9">
    <source>
        <dbReference type="ARBA" id="ARBA00023242"/>
    </source>
</evidence>
<feature type="compositionally biased region" description="Low complexity" evidence="11">
    <location>
        <begin position="488"/>
        <end position="506"/>
    </location>
</feature>
<feature type="binding site" evidence="10">
    <location>
        <position position="305"/>
    </location>
    <ligand>
        <name>Zn(2+)</name>
        <dbReference type="ChEBI" id="CHEBI:29105"/>
    </ligand>
</feature>
<dbReference type="GO" id="GO:0017136">
    <property type="term" value="F:histone deacetylase activity, NAD-dependent"/>
    <property type="evidence" value="ECO:0007669"/>
    <property type="project" value="TreeGrafter"/>
</dbReference>
<dbReference type="GO" id="GO:0033553">
    <property type="term" value="C:rDNA heterochromatin"/>
    <property type="evidence" value="ECO:0007669"/>
    <property type="project" value="TreeGrafter"/>
</dbReference>
<evidence type="ECO:0000256" key="7">
    <source>
        <dbReference type="ARBA" id="ARBA00022833"/>
    </source>
</evidence>
<organism evidence="13 14">
    <name type="scientific">Galendromus occidentalis</name>
    <name type="common">western predatory mite</name>
    <dbReference type="NCBI Taxonomy" id="34638"/>
    <lineage>
        <taxon>Eukaryota</taxon>
        <taxon>Metazoa</taxon>
        <taxon>Ecdysozoa</taxon>
        <taxon>Arthropoda</taxon>
        <taxon>Chelicerata</taxon>
        <taxon>Arachnida</taxon>
        <taxon>Acari</taxon>
        <taxon>Parasitiformes</taxon>
        <taxon>Mesostigmata</taxon>
        <taxon>Gamasina</taxon>
        <taxon>Phytoseioidea</taxon>
        <taxon>Phytoseiidae</taxon>
        <taxon>Typhlodrominae</taxon>
        <taxon>Galendromus</taxon>
    </lineage>
</organism>
<feature type="compositionally biased region" description="Polar residues" evidence="11">
    <location>
        <begin position="1"/>
        <end position="22"/>
    </location>
</feature>
<feature type="region of interest" description="Disordered" evidence="11">
    <location>
        <begin position="481"/>
        <end position="511"/>
    </location>
</feature>
<feature type="binding site" evidence="10">
    <location>
        <position position="281"/>
    </location>
    <ligand>
        <name>Zn(2+)</name>
        <dbReference type="ChEBI" id="CHEBI:29105"/>
    </ligand>
</feature>
<name>A0AAJ6QNT1_9ACAR</name>
<dbReference type="GO" id="GO:0046872">
    <property type="term" value="F:metal ion binding"/>
    <property type="evidence" value="ECO:0007669"/>
    <property type="project" value="UniProtKB-KW"/>
</dbReference>
<feature type="region of interest" description="Disordered" evidence="11">
    <location>
        <begin position="1"/>
        <end position="68"/>
    </location>
</feature>
<accession>A0AAJ6QNT1</accession>
<evidence type="ECO:0000313" key="14">
    <source>
        <dbReference type="RefSeq" id="XP_003738863.1"/>
    </source>
</evidence>
<evidence type="ECO:0000256" key="6">
    <source>
        <dbReference type="ARBA" id="ARBA00022723"/>
    </source>
</evidence>
<comment type="similarity">
    <text evidence="3">Belongs to the sirtuin family. Class I subfamily.</text>
</comment>
<evidence type="ECO:0000259" key="12">
    <source>
        <dbReference type="PROSITE" id="PS50305"/>
    </source>
</evidence>
<feature type="region of interest" description="Disordered" evidence="11">
    <location>
        <begin position="528"/>
        <end position="549"/>
    </location>
</feature>
<dbReference type="SUPFAM" id="SSF52467">
    <property type="entry name" value="DHS-like NAD/FAD-binding domain"/>
    <property type="match status" value="1"/>
</dbReference>
<feature type="active site" description="Proton acceptor" evidence="10">
    <location>
        <position position="273"/>
    </location>
</feature>
<gene>
    <name evidence="14" type="primary">LOC100909056</name>
</gene>
<evidence type="ECO:0000256" key="8">
    <source>
        <dbReference type="ARBA" id="ARBA00023027"/>
    </source>
</evidence>
<comment type="subcellular location">
    <subcellularLocation>
        <location evidence="2">Nucleus</location>
    </subcellularLocation>
</comment>
<keyword evidence="5" id="KW-0808">Transferase</keyword>
<dbReference type="Gene3D" id="3.40.50.1220">
    <property type="entry name" value="TPP-binding domain"/>
    <property type="match status" value="1"/>
</dbReference>
<reference evidence="14" key="1">
    <citation type="submission" date="2025-08" db="UniProtKB">
        <authorList>
            <consortium name="RefSeq"/>
        </authorList>
    </citation>
    <scope>IDENTIFICATION</scope>
</reference>
<dbReference type="GeneID" id="100909056"/>
<proteinExistence type="inferred from homology"/>